<dbReference type="AlphaFoldDB" id="A0ABD0Q792"/>
<dbReference type="InterPro" id="IPR007110">
    <property type="entry name" value="Ig-like_dom"/>
</dbReference>
<dbReference type="SUPFAM" id="SSF48726">
    <property type="entry name" value="Immunoglobulin"/>
    <property type="match status" value="1"/>
</dbReference>
<accession>A0ABD0Q792</accession>
<feature type="non-terminal residue" evidence="2">
    <location>
        <position position="58"/>
    </location>
</feature>
<dbReference type="InterPro" id="IPR036179">
    <property type="entry name" value="Ig-like_dom_sf"/>
</dbReference>
<evidence type="ECO:0000259" key="1">
    <source>
        <dbReference type="PROSITE" id="PS50835"/>
    </source>
</evidence>
<dbReference type="InterPro" id="IPR013783">
    <property type="entry name" value="Ig-like_fold"/>
</dbReference>
<dbReference type="Proteomes" id="UP001529510">
    <property type="component" value="Unassembled WGS sequence"/>
</dbReference>
<name>A0ABD0Q792_CIRMR</name>
<comment type="caution">
    <text evidence="2">The sequence shown here is derived from an EMBL/GenBank/DDBJ whole genome shotgun (WGS) entry which is preliminary data.</text>
</comment>
<protein>
    <recommendedName>
        <fullName evidence="1">Ig-like domain-containing protein</fullName>
    </recommendedName>
</protein>
<evidence type="ECO:0000313" key="2">
    <source>
        <dbReference type="EMBL" id="KAL0181765.1"/>
    </source>
</evidence>
<sequence length="58" mass="6288">WRVNGTEIAFAEDSQYTQVAGNLVINNPQNGRDGGSYQCLAINRCGTIVSRVANLKFG</sequence>
<dbReference type="PROSITE" id="PS50835">
    <property type="entry name" value="IG_LIKE"/>
    <property type="match status" value="1"/>
</dbReference>
<dbReference type="EMBL" id="JAMKFB020000011">
    <property type="protein sequence ID" value="KAL0181765.1"/>
    <property type="molecule type" value="Genomic_DNA"/>
</dbReference>
<organism evidence="2 3">
    <name type="scientific">Cirrhinus mrigala</name>
    <name type="common">Mrigala</name>
    <dbReference type="NCBI Taxonomy" id="683832"/>
    <lineage>
        <taxon>Eukaryota</taxon>
        <taxon>Metazoa</taxon>
        <taxon>Chordata</taxon>
        <taxon>Craniata</taxon>
        <taxon>Vertebrata</taxon>
        <taxon>Euteleostomi</taxon>
        <taxon>Actinopterygii</taxon>
        <taxon>Neopterygii</taxon>
        <taxon>Teleostei</taxon>
        <taxon>Ostariophysi</taxon>
        <taxon>Cypriniformes</taxon>
        <taxon>Cyprinidae</taxon>
        <taxon>Labeoninae</taxon>
        <taxon>Labeonini</taxon>
        <taxon>Cirrhinus</taxon>
    </lineage>
</organism>
<feature type="domain" description="Ig-like" evidence="1">
    <location>
        <begin position="1"/>
        <end position="56"/>
    </location>
</feature>
<keyword evidence="3" id="KW-1185">Reference proteome</keyword>
<evidence type="ECO:0000313" key="3">
    <source>
        <dbReference type="Proteomes" id="UP001529510"/>
    </source>
</evidence>
<dbReference type="Gene3D" id="2.60.40.10">
    <property type="entry name" value="Immunoglobulins"/>
    <property type="match status" value="1"/>
</dbReference>
<proteinExistence type="predicted"/>
<reference evidence="2 3" key="1">
    <citation type="submission" date="2024-05" db="EMBL/GenBank/DDBJ databases">
        <title>Genome sequencing and assembly of Indian major carp, Cirrhinus mrigala (Hamilton, 1822).</title>
        <authorList>
            <person name="Mohindra V."/>
            <person name="Chowdhury L.M."/>
            <person name="Lal K."/>
            <person name="Jena J.K."/>
        </authorList>
    </citation>
    <scope>NUCLEOTIDE SEQUENCE [LARGE SCALE GENOMIC DNA]</scope>
    <source>
        <strain evidence="2">CM1030</strain>
        <tissue evidence="2">Blood</tissue>
    </source>
</reference>
<feature type="non-terminal residue" evidence="2">
    <location>
        <position position="1"/>
    </location>
</feature>
<gene>
    <name evidence="2" type="ORF">M9458_024171</name>
</gene>